<dbReference type="Proteomes" id="UP000554235">
    <property type="component" value="Unassembled WGS sequence"/>
</dbReference>
<sequence>MKPFLSMRVPTPKGFLVCVSRHVGAKYLASTFTQRTSFPRPTDRPATLRTLVFRLPKTPDPLFSRSTRPLSLIQALNALKVIDQTNWPGPSRKLLRRLFETSNAFHALKLPLLDALDAPEAPNRPNSSIPSVKLPEIFS</sequence>
<gene>
    <name evidence="2" type="ORF">FALBO_9045</name>
</gene>
<reference evidence="2 3" key="1">
    <citation type="submission" date="2020-01" db="EMBL/GenBank/DDBJ databases">
        <title>Identification and distribution of gene clusters putatively required for synthesis of sphingolipid metabolism inhibitors in phylogenetically diverse species of the filamentous fungus Fusarium.</title>
        <authorList>
            <person name="Kim H.-S."/>
            <person name="Busman M."/>
            <person name="Brown D.W."/>
            <person name="Divon H."/>
            <person name="Uhlig S."/>
            <person name="Proctor R.H."/>
        </authorList>
    </citation>
    <scope>NUCLEOTIDE SEQUENCE [LARGE SCALE GENOMIC DNA]</scope>
    <source>
        <strain evidence="2 3">NRRL 20459</strain>
    </source>
</reference>
<organism evidence="2 3">
    <name type="scientific">Fusarium albosuccineum</name>
    <dbReference type="NCBI Taxonomy" id="1237068"/>
    <lineage>
        <taxon>Eukaryota</taxon>
        <taxon>Fungi</taxon>
        <taxon>Dikarya</taxon>
        <taxon>Ascomycota</taxon>
        <taxon>Pezizomycotina</taxon>
        <taxon>Sordariomycetes</taxon>
        <taxon>Hypocreomycetidae</taxon>
        <taxon>Hypocreales</taxon>
        <taxon>Nectriaceae</taxon>
        <taxon>Fusarium</taxon>
        <taxon>Fusarium decemcellulare species complex</taxon>
    </lineage>
</organism>
<evidence type="ECO:0000313" key="2">
    <source>
        <dbReference type="EMBL" id="KAF4464123.1"/>
    </source>
</evidence>
<dbReference type="EMBL" id="JAADYS010001240">
    <property type="protein sequence ID" value="KAF4464123.1"/>
    <property type="molecule type" value="Genomic_DNA"/>
</dbReference>
<accession>A0A8H4L9L3</accession>
<feature type="region of interest" description="Disordered" evidence="1">
    <location>
        <begin position="119"/>
        <end position="139"/>
    </location>
</feature>
<evidence type="ECO:0000313" key="3">
    <source>
        <dbReference type="Proteomes" id="UP000554235"/>
    </source>
</evidence>
<dbReference type="AlphaFoldDB" id="A0A8H4L9L3"/>
<proteinExistence type="predicted"/>
<evidence type="ECO:0000256" key="1">
    <source>
        <dbReference type="SAM" id="MobiDB-lite"/>
    </source>
</evidence>
<comment type="caution">
    <text evidence="2">The sequence shown here is derived from an EMBL/GenBank/DDBJ whole genome shotgun (WGS) entry which is preliminary data.</text>
</comment>
<protein>
    <submittedName>
        <fullName evidence="2">Uncharacterized protein</fullName>
    </submittedName>
</protein>
<name>A0A8H4L9L3_9HYPO</name>
<keyword evidence="3" id="KW-1185">Reference proteome</keyword>